<evidence type="ECO:0000259" key="1">
    <source>
        <dbReference type="Pfam" id="PF21787"/>
    </source>
</evidence>
<dbReference type="OrthoDB" id="8192384at2759"/>
<organism evidence="3 4">
    <name type="scientific">Brenthis ino</name>
    <name type="common">lesser marbled fritillary</name>
    <dbReference type="NCBI Taxonomy" id="405034"/>
    <lineage>
        <taxon>Eukaryota</taxon>
        <taxon>Metazoa</taxon>
        <taxon>Ecdysozoa</taxon>
        <taxon>Arthropoda</taxon>
        <taxon>Hexapoda</taxon>
        <taxon>Insecta</taxon>
        <taxon>Pterygota</taxon>
        <taxon>Neoptera</taxon>
        <taxon>Endopterygota</taxon>
        <taxon>Lepidoptera</taxon>
        <taxon>Glossata</taxon>
        <taxon>Ditrysia</taxon>
        <taxon>Papilionoidea</taxon>
        <taxon>Nymphalidae</taxon>
        <taxon>Heliconiinae</taxon>
        <taxon>Argynnini</taxon>
        <taxon>Brenthis</taxon>
    </lineage>
</organism>
<feature type="domain" description="Transposable element P transposase-like RNase H" evidence="1">
    <location>
        <begin position="78"/>
        <end position="211"/>
    </location>
</feature>
<dbReference type="InterPro" id="IPR048365">
    <property type="entry name" value="TNP-like_RNaseH_N"/>
</dbReference>
<dbReference type="InterPro" id="IPR048366">
    <property type="entry name" value="TNP-like_GBD"/>
</dbReference>
<protein>
    <recommendedName>
        <fullName evidence="5">Transposable element P transposase</fullName>
    </recommendedName>
</protein>
<sequence>MAVKKLSAKISPTFALLLQGQLRNYKKKITGRRWTKEAKITALRMFKISPTCYRLLRRLFHLPAPTTLKTLLNRVPFSVGINHPVFEVMKKHTQLQKPSNNEYTLMFDEMSLKKHLQYNPKDDVIEGYQDHASQGRSPLIAAYALVFMITGIRQRVKQPIAHFFSSGFSTADRLAVLIKEVLHQCLKAGINIAAIVCDMDGVNRRALNILGASLQHPYIIVDNKEIITLFDPPHLLKCFRNLFIKYDIDCSTNISSNVVIGRGIAKWSHVKKFYEADNTNPNFVYAPVLKKEHLNSNTRQKMKVKLATQVLSHSVSGGMYAKISAGELTTNATVTANLINSMDKLFDTLNSDCSDLRRGKPHATNLRKTVHFSNVLRKRKSSFQL</sequence>
<feature type="domain" description="Transposable element P transposase-like GTP-binding insertion" evidence="2">
    <location>
        <begin position="234"/>
        <end position="352"/>
    </location>
</feature>
<evidence type="ECO:0000313" key="3">
    <source>
        <dbReference type="EMBL" id="CAH0718938.1"/>
    </source>
</evidence>
<evidence type="ECO:0008006" key="5">
    <source>
        <dbReference type="Google" id="ProtNLM"/>
    </source>
</evidence>
<gene>
    <name evidence="3" type="ORF">BINO364_LOCUS5344</name>
</gene>
<dbReference type="Proteomes" id="UP000838878">
    <property type="component" value="Chromosome 13"/>
</dbReference>
<evidence type="ECO:0000313" key="4">
    <source>
        <dbReference type="Proteomes" id="UP000838878"/>
    </source>
</evidence>
<feature type="non-terminal residue" evidence="3">
    <location>
        <position position="385"/>
    </location>
</feature>
<dbReference type="AlphaFoldDB" id="A0A8J9UEQ5"/>
<evidence type="ECO:0000259" key="2">
    <source>
        <dbReference type="Pfam" id="PF21788"/>
    </source>
</evidence>
<name>A0A8J9UEQ5_9NEOP</name>
<accession>A0A8J9UEQ5</accession>
<dbReference type="Pfam" id="PF21787">
    <property type="entry name" value="TNP-like_RNaseH_N"/>
    <property type="match status" value="1"/>
</dbReference>
<dbReference type="Pfam" id="PF21788">
    <property type="entry name" value="TNP-like_GBD"/>
    <property type="match status" value="1"/>
</dbReference>
<dbReference type="EMBL" id="OV170233">
    <property type="protein sequence ID" value="CAH0718938.1"/>
    <property type="molecule type" value="Genomic_DNA"/>
</dbReference>
<reference evidence="3" key="1">
    <citation type="submission" date="2021-12" db="EMBL/GenBank/DDBJ databases">
        <authorList>
            <person name="Martin H S."/>
        </authorList>
    </citation>
    <scope>NUCLEOTIDE SEQUENCE</scope>
</reference>
<keyword evidence="4" id="KW-1185">Reference proteome</keyword>
<proteinExistence type="predicted"/>